<dbReference type="GO" id="GO:0005737">
    <property type="term" value="C:cytoplasm"/>
    <property type="evidence" value="ECO:0007669"/>
    <property type="project" value="TreeGrafter"/>
</dbReference>
<gene>
    <name evidence="4" type="ORF">AB1Y20_008764</name>
</gene>
<dbReference type="InterPro" id="IPR002777">
    <property type="entry name" value="PFD_beta-like"/>
</dbReference>
<evidence type="ECO:0000313" key="4">
    <source>
        <dbReference type="EMBL" id="KAL1505001.1"/>
    </source>
</evidence>
<dbReference type="Gene3D" id="1.10.287.370">
    <property type="match status" value="1"/>
</dbReference>
<dbReference type="GO" id="GO:0051082">
    <property type="term" value="F:unfolded protein binding"/>
    <property type="evidence" value="ECO:0007669"/>
    <property type="project" value="InterPro"/>
</dbReference>
<evidence type="ECO:0000256" key="1">
    <source>
        <dbReference type="ARBA" id="ARBA00008045"/>
    </source>
</evidence>
<evidence type="ECO:0000256" key="3">
    <source>
        <dbReference type="SAM" id="MobiDB-lite"/>
    </source>
</evidence>
<dbReference type="Proteomes" id="UP001515480">
    <property type="component" value="Unassembled WGS sequence"/>
</dbReference>
<dbReference type="Pfam" id="PF01920">
    <property type="entry name" value="Prefoldin_2"/>
    <property type="match status" value="1"/>
</dbReference>
<sequence>MAEPSYVQLELDDKDKESLQELQQSVSQAEKELSIVASRLRQREIEGKRAALTQIELDSVPDDANAYVQVGKMFLYQPLPEIKAKLATTVDEVTKECEVMKEKHAHVKEAHQKCQLEFNEFVKAHLAPESTTSAK</sequence>
<name>A0AB34IU63_PRYPA</name>
<keyword evidence="2" id="KW-0143">Chaperone</keyword>
<evidence type="ECO:0000313" key="5">
    <source>
        <dbReference type="Proteomes" id="UP001515480"/>
    </source>
</evidence>
<evidence type="ECO:0000256" key="2">
    <source>
        <dbReference type="ARBA" id="ARBA00023186"/>
    </source>
</evidence>
<dbReference type="EMBL" id="JBGBPQ010000019">
    <property type="protein sequence ID" value="KAL1505001.1"/>
    <property type="molecule type" value="Genomic_DNA"/>
</dbReference>
<accession>A0AB34IU63</accession>
<organism evidence="4 5">
    <name type="scientific">Prymnesium parvum</name>
    <name type="common">Toxic golden alga</name>
    <dbReference type="NCBI Taxonomy" id="97485"/>
    <lineage>
        <taxon>Eukaryota</taxon>
        <taxon>Haptista</taxon>
        <taxon>Haptophyta</taxon>
        <taxon>Prymnesiophyceae</taxon>
        <taxon>Prymnesiales</taxon>
        <taxon>Prymnesiaceae</taxon>
        <taxon>Prymnesium</taxon>
    </lineage>
</organism>
<protein>
    <recommendedName>
        <fullName evidence="6">Prefoldin subunit 4</fullName>
    </recommendedName>
</protein>
<reference evidence="4 5" key="1">
    <citation type="journal article" date="2024" name="Science">
        <title>Giant polyketide synthase enzymes in the biosynthesis of giant marine polyether toxins.</title>
        <authorList>
            <person name="Fallon T.R."/>
            <person name="Shende V.V."/>
            <person name="Wierzbicki I.H."/>
            <person name="Pendleton A.L."/>
            <person name="Watervoot N.F."/>
            <person name="Auber R.P."/>
            <person name="Gonzalez D.J."/>
            <person name="Wisecaver J.H."/>
            <person name="Moore B.S."/>
        </authorList>
    </citation>
    <scope>NUCLEOTIDE SEQUENCE [LARGE SCALE GENOMIC DNA]</scope>
    <source>
        <strain evidence="4 5">12B1</strain>
    </source>
</reference>
<keyword evidence="5" id="KW-1185">Reference proteome</keyword>
<dbReference type="PANTHER" id="PTHR20903">
    <property type="entry name" value="PREFOLDIN SUBUNIT 1-RELATED"/>
    <property type="match status" value="1"/>
</dbReference>
<dbReference type="GO" id="GO:0044183">
    <property type="term" value="F:protein folding chaperone"/>
    <property type="evidence" value="ECO:0007669"/>
    <property type="project" value="TreeGrafter"/>
</dbReference>
<dbReference type="GO" id="GO:0016272">
    <property type="term" value="C:prefoldin complex"/>
    <property type="evidence" value="ECO:0007669"/>
    <property type="project" value="InterPro"/>
</dbReference>
<evidence type="ECO:0008006" key="6">
    <source>
        <dbReference type="Google" id="ProtNLM"/>
    </source>
</evidence>
<dbReference type="InterPro" id="IPR009053">
    <property type="entry name" value="Prefoldin"/>
</dbReference>
<dbReference type="AlphaFoldDB" id="A0AB34IU63"/>
<proteinExistence type="inferred from homology"/>
<comment type="similarity">
    <text evidence="1">Belongs to the prefoldin subunit beta family.</text>
</comment>
<comment type="caution">
    <text evidence="4">The sequence shown here is derived from an EMBL/GenBank/DDBJ whole genome shotgun (WGS) entry which is preliminary data.</text>
</comment>
<dbReference type="SUPFAM" id="SSF46579">
    <property type="entry name" value="Prefoldin"/>
    <property type="match status" value="1"/>
</dbReference>
<feature type="region of interest" description="Disordered" evidence="3">
    <location>
        <begin position="1"/>
        <end position="20"/>
    </location>
</feature>
<dbReference type="PANTHER" id="PTHR20903:SF0">
    <property type="entry name" value="PREFOLDIN SUBUNIT 1"/>
    <property type="match status" value="1"/>
</dbReference>